<dbReference type="RefSeq" id="XP_022459713.1">
    <property type="nucleotide sequence ID" value="XM_022602140.1"/>
</dbReference>
<evidence type="ECO:0000256" key="12">
    <source>
        <dbReference type="RuleBase" id="RU363000"/>
    </source>
</evidence>
<dbReference type="HOGENOM" id="CLU_008024_2_0_1"/>
<dbReference type="Proteomes" id="UP000019384">
    <property type="component" value="Unassembled WGS sequence"/>
</dbReference>
<comment type="subcellular location">
    <subcellularLocation>
        <location evidence="1 12">Mitochondrion inner membrane</location>
        <topology evidence="1 12">Single-pass membrane protein</topology>
    </subcellularLocation>
</comment>
<reference evidence="13" key="1">
    <citation type="submission" date="2013-12" db="EMBL/GenBank/DDBJ databases">
        <authorList>
            <person name="Genoscope - CEA"/>
        </authorList>
    </citation>
    <scope>NUCLEOTIDE SEQUENCE</scope>
    <source>
        <strain evidence="13">CBS 1993</strain>
    </source>
</reference>
<dbReference type="PANTHER" id="PTHR15415:SF7">
    <property type="entry name" value="MICOS COMPLEX SUBUNIT MIC60"/>
    <property type="match status" value="1"/>
</dbReference>
<organism evidence="13 14">
    <name type="scientific">Kuraishia capsulata CBS 1993</name>
    <dbReference type="NCBI Taxonomy" id="1382522"/>
    <lineage>
        <taxon>Eukaryota</taxon>
        <taxon>Fungi</taxon>
        <taxon>Dikarya</taxon>
        <taxon>Ascomycota</taxon>
        <taxon>Saccharomycotina</taxon>
        <taxon>Pichiomycetes</taxon>
        <taxon>Pichiales</taxon>
        <taxon>Pichiaceae</taxon>
        <taxon>Kuraishia</taxon>
    </lineage>
</organism>
<comment type="function">
    <text evidence="11">Component of the MICOS complex, a large protein complex of the mitochondrial inner membrane that plays crucial roles in the maintenance of crista junctions, inner membrane architecture, and formation of contact sites to the outer membrane. Plays a role in keeping cristae membranes connected to the inner boundary membrane. Also promotes protein import via the mitochondrial intermembrane space assembly (MIA) pathway.</text>
</comment>
<dbReference type="GO" id="GO:0061617">
    <property type="term" value="C:MICOS complex"/>
    <property type="evidence" value="ECO:0007669"/>
    <property type="project" value="TreeGrafter"/>
</dbReference>
<reference evidence="13" key="2">
    <citation type="submission" date="2014-02" db="EMBL/GenBank/DDBJ databases">
        <title>Complete DNA sequence of /Kuraishia capsulata/ illustrates novel genomic features among budding yeasts (/Saccharomycotina/).</title>
        <authorList>
            <person name="Morales L."/>
            <person name="Noel B."/>
            <person name="Porcel B."/>
            <person name="Marcet-Houben M."/>
            <person name="Hullo M-F."/>
            <person name="Sacerdot C."/>
            <person name="Tekaia F."/>
            <person name="Leh-Louis V."/>
            <person name="Despons L."/>
            <person name="Khanna V."/>
            <person name="Aury J-M."/>
            <person name="Barbe V."/>
            <person name="Couloux A."/>
            <person name="Labadie K."/>
            <person name="Pelletier E."/>
            <person name="Souciet J-L."/>
            <person name="Boekhout T."/>
            <person name="Gabaldon T."/>
            <person name="Wincker P."/>
            <person name="Dujon B."/>
        </authorList>
    </citation>
    <scope>NUCLEOTIDE SEQUENCE</scope>
    <source>
        <strain evidence="13">CBS 1993</strain>
    </source>
</reference>
<evidence type="ECO:0000256" key="10">
    <source>
        <dbReference type="ARBA" id="ARBA00023136"/>
    </source>
</evidence>
<keyword evidence="5 12" id="KW-0999">Mitochondrion inner membrane</keyword>
<dbReference type="STRING" id="1382522.W6MWP6"/>
<keyword evidence="6" id="KW-0809">Transit peptide</keyword>
<gene>
    <name evidence="13" type="ORF">KUCA_T00003699001</name>
</gene>
<sequence length="545" mass="60038">MLRCSRTLVNGRLSARSAPLVRSSLLKRAQSTTTTVPPPIKKSHPIRKFFFRLTFVSVSLYAAGVFAATKSDPIQDAFIDYVPYGEEVLDFVEKWTNEPIPFTQVPSSDPLKGKLNVEKTIEIPKRGVASEKVDPLAEQPAGKPAKPAEAVKASTSEEIKNVLPDVILPLLSQNDVAAIDETFKSVVNSLNELLIQINTNPKSPNSERTAQQLHKNIQELSEKYAKLSASRATELDKLLESKLGDIKKSFESKEVELTKQYLGQLTDIKAEIEKKYQARLAAEIDSFQKTLDAQTANLITQLKVDGLKELKTHISSLVDSDQQGKLAKLEDLYAKVGKLEDLEVDLAAKVGEVVAAKDLKKSVSKINKLLNLEDPSPTIAKDLVKELTNLYGLTKPLDNTLILEAINSLPSNETLLKSGGVLTQAQLISRWELLVPELRSVSLLPPNAGVLGHISSFVFGKLLFSKSGSPVVSKDADFSGTDVESVIARVNYHLVRNELDDALEEVCSLKGWSRKLADDWIVATRQKLELKFLVELIDSELQVIA</sequence>
<protein>
    <recommendedName>
        <fullName evidence="3 12">MICOS complex subunit MIC60</fullName>
    </recommendedName>
    <alternativeName>
        <fullName evidence="12">Mitofilin</fullName>
    </alternativeName>
</protein>
<feature type="transmembrane region" description="Helical" evidence="12">
    <location>
        <begin position="49"/>
        <end position="68"/>
    </location>
</feature>
<keyword evidence="14" id="KW-1185">Reference proteome</keyword>
<dbReference type="InterPro" id="IPR019133">
    <property type="entry name" value="MIC60"/>
</dbReference>
<name>W6MWP6_9ASCO</name>
<evidence type="ECO:0000256" key="9">
    <source>
        <dbReference type="ARBA" id="ARBA00023128"/>
    </source>
</evidence>
<accession>W6MWP6</accession>
<evidence type="ECO:0000256" key="2">
    <source>
        <dbReference type="ARBA" id="ARBA00010877"/>
    </source>
</evidence>
<keyword evidence="7 12" id="KW-1133">Transmembrane helix</keyword>
<evidence type="ECO:0000313" key="13">
    <source>
        <dbReference type="EMBL" id="CDK27720.1"/>
    </source>
</evidence>
<keyword evidence="10 12" id="KW-0472">Membrane</keyword>
<dbReference type="PANTHER" id="PTHR15415">
    <property type="entry name" value="MITOFILIN"/>
    <property type="match status" value="1"/>
</dbReference>
<evidence type="ECO:0000256" key="5">
    <source>
        <dbReference type="ARBA" id="ARBA00022792"/>
    </source>
</evidence>
<dbReference type="AlphaFoldDB" id="W6MWP6"/>
<evidence type="ECO:0000256" key="6">
    <source>
        <dbReference type="ARBA" id="ARBA00022946"/>
    </source>
</evidence>
<evidence type="ECO:0000256" key="7">
    <source>
        <dbReference type="ARBA" id="ARBA00022989"/>
    </source>
</evidence>
<comment type="similarity">
    <text evidence="2 12">Belongs to the MICOS complex subunit Mic60 family.</text>
</comment>
<evidence type="ECO:0000256" key="4">
    <source>
        <dbReference type="ARBA" id="ARBA00022692"/>
    </source>
</evidence>
<keyword evidence="4 12" id="KW-0812">Transmembrane</keyword>
<proteinExistence type="inferred from homology"/>
<dbReference type="GO" id="GO:0042407">
    <property type="term" value="P:cristae formation"/>
    <property type="evidence" value="ECO:0007669"/>
    <property type="project" value="TreeGrafter"/>
</dbReference>
<comment type="subunit">
    <text evidence="12">Component of the mitochondrial contact site and cristae organizing system (MICOS) complex.</text>
</comment>
<dbReference type="GeneID" id="34521101"/>
<keyword evidence="8" id="KW-0175">Coiled coil</keyword>
<dbReference type="OrthoDB" id="10261039at2759"/>
<keyword evidence="9 12" id="KW-0496">Mitochondrion</keyword>
<dbReference type="Pfam" id="PF09731">
    <property type="entry name" value="Mitofilin"/>
    <property type="match status" value="1"/>
</dbReference>
<evidence type="ECO:0000313" key="14">
    <source>
        <dbReference type="Proteomes" id="UP000019384"/>
    </source>
</evidence>
<evidence type="ECO:0000256" key="1">
    <source>
        <dbReference type="ARBA" id="ARBA00004434"/>
    </source>
</evidence>
<evidence type="ECO:0000256" key="3">
    <source>
        <dbReference type="ARBA" id="ARBA00018116"/>
    </source>
</evidence>
<evidence type="ECO:0000256" key="8">
    <source>
        <dbReference type="ARBA" id="ARBA00023054"/>
    </source>
</evidence>
<dbReference type="EMBL" id="HG793128">
    <property type="protein sequence ID" value="CDK27720.1"/>
    <property type="molecule type" value="Genomic_DNA"/>
</dbReference>
<evidence type="ECO:0000256" key="11">
    <source>
        <dbReference type="ARBA" id="ARBA00025571"/>
    </source>
</evidence>